<evidence type="ECO:0000313" key="3">
    <source>
        <dbReference type="EMBL" id="MBJ3776131.1"/>
    </source>
</evidence>
<keyword evidence="4" id="KW-1185">Reference proteome</keyword>
<keyword evidence="2" id="KW-0812">Transmembrane</keyword>
<comment type="similarity">
    <text evidence="1">Belongs to the YggT family.</text>
</comment>
<dbReference type="GO" id="GO:0016020">
    <property type="term" value="C:membrane"/>
    <property type="evidence" value="ECO:0007669"/>
    <property type="project" value="InterPro"/>
</dbReference>
<accession>A0A934IJG6</accession>
<gene>
    <name evidence="3" type="ORF">JCR33_10560</name>
</gene>
<dbReference type="PANTHER" id="PTHR33219">
    <property type="entry name" value="YLMG HOMOLOG PROTEIN 2, CHLOROPLASTIC"/>
    <property type="match status" value="1"/>
</dbReference>
<dbReference type="AlphaFoldDB" id="A0A934IJG6"/>
<feature type="transmembrane region" description="Helical" evidence="2">
    <location>
        <begin position="7"/>
        <end position="30"/>
    </location>
</feature>
<dbReference type="Pfam" id="PF02325">
    <property type="entry name" value="CCB3_YggT"/>
    <property type="match status" value="1"/>
</dbReference>
<dbReference type="PANTHER" id="PTHR33219:SF14">
    <property type="entry name" value="PROTEIN COFACTOR ASSEMBLY OF COMPLEX C SUBUNIT B CCB3, CHLOROPLASTIC-RELATED"/>
    <property type="match status" value="1"/>
</dbReference>
<dbReference type="Proteomes" id="UP000609531">
    <property type="component" value="Unassembled WGS sequence"/>
</dbReference>
<evidence type="ECO:0000313" key="4">
    <source>
        <dbReference type="Proteomes" id="UP000609531"/>
    </source>
</evidence>
<organism evidence="3 4">
    <name type="scientific">Acuticoccus mangrovi</name>
    <dbReference type="NCBI Taxonomy" id="2796142"/>
    <lineage>
        <taxon>Bacteria</taxon>
        <taxon>Pseudomonadati</taxon>
        <taxon>Pseudomonadota</taxon>
        <taxon>Alphaproteobacteria</taxon>
        <taxon>Hyphomicrobiales</taxon>
        <taxon>Amorphaceae</taxon>
        <taxon>Acuticoccus</taxon>
    </lineage>
</organism>
<reference evidence="3" key="1">
    <citation type="submission" date="2020-12" db="EMBL/GenBank/DDBJ databases">
        <title>Bacterial taxonomy.</title>
        <authorList>
            <person name="Pan X."/>
        </authorList>
    </citation>
    <scope>NUCLEOTIDE SEQUENCE</scope>
    <source>
        <strain evidence="3">B2012</strain>
    </source>
</reference>
<evidence type="ECO:0000256" key="1">
    <source>
        <dbReference type="ARBA" id="ARBA00010894"/>
    </source>
</evidence>
<name>A0A934IJG6_9HYPH</name>
<sequence length="95" mass="10556">MGSILQLILTIIQLYTWVVIASAVFSWLYAFNVVNPRNQFVATIGTTLYKLTEPALRPIRNVLPDMGGLDLSPLVLLLGLYFLQVLIVNNAPLLV</sequence>
<dbReference type="InterPro" id="IPR003425">
    <property type="entry name" value="CCB3/YggT"/>
</dbReference>
<proteinExistence type="inferred from homology"/>
<keyword evidence="2" id="KW-1133">Transmembrane helix</keyword>
<keyword evidence="2" id="KW-0472">Membrane</keyword>
<evidence type="ECO:0000256" key="2">
    <source>
        <dbReference type="SAM" id="Phobius"/>
    </source>
</evidence>
<dbReference type="RefSeq" id="WP_198882011.1">
    <property type="nucleotide sequence ID" value="NZ_JAEKJA010000007.1"/>
</dbReference>
<dbReference type="EMBL" id="JAEKJA010000007">
    <property type="protein sequence ID" value="MBJ3776131.1"/>
    <property type="molecule type" value="Genomic_DNA"/>
</dbReference>
<comment type="caution">
    <text evidence="3">The sequence shown here is derived from an EMBL/GenBank/DDBJ whole genome shotgun (WGS) entry which is preliminary data.</text>
</comment>
<protein>
    <submittedName>
        <fullName evidence="3">YggT family protein</fullName>
    </submittedName>
</protein>
<feature type="transmembrane region" description="Helical" evidence="2">
    <location>
        <begin position="74"/>
        <end position="94"/>
    </location>
</feature>